<reference evidence="10" key="1">
    <citation type="submission" date="2016-11" db="EMBL/GenBank/DDBJ databases">
        <authorList>
            <person name="Varghese N."/>
            <person name="Submissions S."/>
        </authorList>
    </citation>
    <scope>NUCLEOTIDE SEQUENCE [LARGE SCALE GENOMIC DNA]</scope>
    <source>
        <strain evidence="10">DSM 16990</strain>
    </source>
</reference>
<dbReference type="Proteomes" id="UP000184287">
    <property type="component" value="Unassembled WGS sequence"/>
</dbReference>
<keyword evidence="7" id="KW-0732">Signal</keyword>
<dbReference type="GO" id="GO:0008843">
    <property type="term" value="F:endochitinase activity"/>
    <property type="evidence" value="ECO:0007669"/>
    <property type="project" value="UniProtKB-EC"/>
</dbReference>
<gene>
    <name evidence="9" type="ORF">SAMN04488522_107301</name>
</gene>
<dbReference type="InterPro" id="IPR017853">
    <property type="entry name" value="GH"/>
</dbReference>
<protein>
    <recommendedName>
        <fullName evidence="2">chitinase</fullName>
        <ecNumber evidence="2">3.2.1.14</ecNumber>
    </recommendedName>
</protein>
<dbReference type="PROSITE" id="PS01095">
    <property type="entry name" value="GH18_1"/>
    <property type="match status" value="1"/>
</dbReference>
<name>A0A1M5MS00_9SPHI</name>
<dbReference type="InterPro" id="IPR050314">
    <property type="entry name" value="Glycosyl_Hydrlase_18"/>
</dbReference>
<proteinExistence type="inferred from homology"/>
<dbReference type="GO" id="GO:0006032">
    <property type="term" value="P:chitin catabolic process"/>
    <property type="evidence" value="ECO:0007669"/>
    <property type="project" value="TreeGrafter"/>
</dbReference>
<organism evidence="9 10">
    <name type="scientific">Pedobacter caeni</name>
    <dbReference type="NCBI Taxonomy" id="288992"/>
    <lineage>
        <taxon>Bacteria</taxon>
        <taxon>Pseudomonadati</taxon>
        <taxon>Bacteroidota</taxon>
        <taxon>Sphingobacteriia</taxon>
        <taxon>Sphingobacteriales</taxon>
        <taxon>Sphingobacteriaceae</taxon>
        <taxon>Pedobacter</taxon>
    </lineage>
</organism>
<dbReference type="EC" id="3.2.1.14" evidence="2"/>
<feature type="domain" description="GH18" evidence="8">
    <location>
        <begin position="51"/>
        <end position="342"/>
    </location>
</feature>
<accession>A0A1M5MS00</accession>
<evidence type="ECO:0000256" key="6">
    <source>
        <dbReference type="RuleBase" id="RU004453"/>
    </source>
</evidence>
<dbReference type="SUPFAM" id="SSF51445">
    <property type="entry name" value="(Trans)glycosidases"/>
    <property type="match status" value="1"/>
</dbReference>
<dbReference type="Pfam" id="PF00704">
    <property type="entry name" value="Glyco_hydro_18"/>
    <property type="match status" value="1"/>
</dbReference>
<evidence type="ECO:0000256" key="1">
    <source>
        <dbReference type="ARBA" id="ARBA00000822"/>
    </source>
</evidence>
<dbReference type="InterPro" id="IPR001223">
    <property type="entry name" value="Glyco_hydro18_cat"/>
</dbReference>
<comment type="catalytic activity">
    <reaction evidence="1">
        <text>Random endo-hydrolysis of N-acetyl-beta-D-glucosaminide (1-&gt;4)-beta-linkages in chitin and chitodextrins.</text>
        <dbReference type="EC" id="3.2.1.14"/>
    </reaction>
</comment>
<dbReference type="GO" id="GO:0005975">
    <property type="term" value="P:carbohydrate metabolic process"/>
    <property type="evidence" value="ECO:0007669"/>
    <property type="project" value="InterPro"/>
</dbReference>
<evidence type="ECO:0000259" key="8">
    <source>
        <dbReference type="PROSITE" id="PS51910"/>
    </source>
</evidence>
<keyword evidence="10" id="KW-1185">Reference proteome</keyword>
<evidence type="ECO:0000256" key="3">
    <source>
        <dbReference type="ARBA" id="ARBA00022801"/>
    </source>
</evidence>
<evidence type="ECO:0000256" key="2">
    <source>
        <dbReference type="ARBA" id="ARBA00012729"/>
    </source>
</evidence>
<dbReference type="SMART" id="SM00636">
    <property type="entry name" value="Glyco_18"/>
    <property type="match status" value="1"/>
</dbReference>
<sequence length="342" mass="38051">MYKKKIMKNIKLFFQLICFSLMLTGCSKTPVKAATPEIKKEEPQKEDPNRFKVIGYLFAGGDLLAASAKIDLSKITHLNIAFINPDASGVFAPVAGLAELVKKAHQHQVKVIAAIAGGNPPQYLKEMLKSDRRKILIDGLMQLTRTYNLDGIDVDLEGDFVNENYEAFVVDLSAALKKESKLMTAAVATWNSAAYSDKAIVLFDLINIMSYDQTGPWRKDKPGPHSTYEAAEIDFNHWNVSRAIPAERLILGLPFYAYGFGTDIPESLTYGEIVLRYPGAEKLDIWELPGKGTFYYNGWPTIKKKLSYALQKKAGGVMIWQLLGDAQGDLSLLNSIHRALNN</sequence>
<dbReference type="EMBL" id="FQUQ01000007">
    <property type="protein sequence ID" value="SHG80154.1"/>
    <property type="molecule type" value="Genomic_DNA"/>
</dbReference>
<keyword evidence="4 5" id="KW-0326">Glycosidase</keyword>
<comment type="similarity">
    <text evidence="6">Belongs to the glycosyl hydrolase 18 family.</text>
</comment>
<dbReference type="InterPro" id="IPR001579">
    <property type="entry name" value="Glyco_hydro_18_chit_AS"/>
</dbReference>
<keyword evidence="3 5" id="KW-0378">Hydrolase</keyword>
<dbReference type="InterPro" id="IPR011583">
    <property type="entry name" value="Chitinase_II/V-like_cat"/>
</dbReference>
<evidence type="ECO:0000313" key="10">
    <source>
        <dbReference type="Proteomes" id="UP000184287"/>
    </source>
</evidence>
<dbReference type="GO" id="GO:0008061">
    <property type="term" value="F:chitin binding"/>
    <property type="evidence" value="ECO:0007669"/>
    <property type="project" value="InterPro"/>
</dbReference>
<dbReference type="AlphaFoldDB" id="A0A1M5MS00"/>
<evidence type="ECO:0000256" key="5">
    <source>
        <dbReference type="RuleBase" id="RU000489"/>
    </source>
</evidence>
<dbReference type="PANTHER" id="PTHR11177:SF317">
    <property type="entry name" value="CHITINASE 12-RELATED"/>
    <property type="match status" value="1"/>
</dbReference>
<evidence type="ECO:0000313" key="9">
    <source>
        <dbReference type="EMBL" id="SHG80154.1"/>
    </source>
</evidence>
<dbReference type="PROSITE" id="PS51257">
    <property type="entry name" value="PROKAR_LIPOPROTEIN"/>
    <property type="match status" value="1"/>
</dbReference>
<feature type="chain" id="PRO_5013359328" description="chitinase" evidence="7">
    <location>
        <begin position="34"/>
        <end position="342"/>
    </location>
</feature>
<feature type="signal peptide" evidence="7">
    <location>
        <begin position="1"/>
        <end position="33"/>
    </location>
</feature>
<dbReference type="STRING" id="288992.SAMN04488522_107301"/>
<dbReference type="PROSITE" id="PS51910">
    <property type="entry name" value="GH18_2"/>
    <property type="match status" value="1"/>
</dbReference>
<evidence type="ECO:0000256" key="4">
    <source>
        <dbReference type="ARBA" id="ARBA00023295"/>
    </source>
</evidence>
<dbReference type="Gene3D" id="3.40.5.30">
    <property type="entry name" value="(Trans)glycosidases - domain 2"/>
    <property type="match status" value="1"/>
</dbReference>
<dbReference type="PANTHER" id="PTHR11177">
    <property type="entry name" value="CHITINASE"/>
    <property type="match status" value="1"/>
</dbReference>
<dbReference type="Gene3D" id="3.20.20.80">
    <property type="entry name" value="Glycosidases"/>
    <property type="match status" value="1"/>
</dbReference>
<dbReference type="GO" id="GO:0005576">
    <property type="term" value="C:extracellular region"/>
    <property type="evidence" value="ECO:0007669"/>
    <property type="project" value="TreeGrafter"/>
</dbReference>
<evidence type="ECO:0000256" key="7">
    <source>
        <dbReference type="SAM" id="SignalP"/>
    </source>
</evidence>